<feature type="region of interest" description="Disordered" evidence="1">
    <location>
        <begin position="1"/>
        <end position="28"/>
    </location>
</feature>
<evidence type="ECO:0000313" key="3">
    <source>
        <dbReference type="WBParaSite" id="Pan_g13127.t1"/>
    </source>
</evidence>
<reference evidence="2" key="1">
    <citation type="journal article" date="2013" name="Genetics">
        <title>The draft genome and transcriptome of Panagrellus redivivus are shaped by the harsh demands of a free-living lifestyle.</title>
        <authorList>
            <person name="Srinivasan J."/>
            <person name="Dillman A.R."/>
            <person name="Macchietto M.G."/>
            <person name="Heikkinen L."/>
            <person name="Lakso M."/>
            <person name="Fracchia K.M."/>
            <person name="Antoshechkin I."/>
            <person name="Mortazavi A."/>
            <person name="Wong G."/>
            <person name="Sternberg P.W."/>
        </authorList>
    </citation>
    <scope>NUCLEOTIDE SEQUENCE [LARGE SCALE GENOMIC DNA]</scope>
    <source>
        <strain evidence="2">MT8872</strain>
    </source>
</reference>
<dbReference type="AlphaFoldDB" id="A0A7E4UW39"/>
<accession>A0A7E4UW39</accession>
<evidence type="ECO:0000313" key="2">
    <source>
        <dbReference type="Proteomes" id="UP000492821"/>
    </source>
</evidence>
<name>A0A7E4UW39_PANRE</name>
<keyword evidence="2" id="KW-1185">Reference proteome</keyword>
<reference evidence="3" key="2">
    <citation type="submission" date="2020-10" db="UniProtKB">
        <authorList>
            <consortium name="WormBaseParasite"/>
        </authorList>
    </citation>
    <scope>IDENTIFICATION</scope>
</reference>
<protein>
    <submittedName>
        <fullName evidence="3">SGNH_hydro domain-containing protein</fullName>
    </submittedName>
</protein>
<proteinExistence type="predicted"/>
<dbReference type="Proteomes" id="UP000492821">
    <property type="component" value="Unassembled WGS sequence"/>
</dbReference>
<sequence length="272" mass="29862">MACAPRHARASTGNCSARKRRERNSQSTFEMFEKGVKLTELFDGEEDFVLPAPRLPPPPSAPFELEGWADVQPAPRPTSPVKKPAGCMSLRQKLRQKIQGLREARQKAPTSIGRFAQKVSAVKQRLFDAIRGGFQRAVGGMFGKRKRVADVASEAVDIPIQAKRGRFDGDNEAPADLPAYQEGHREAEEVIDEVFDVPVPDFDGFDDFEYGRAEDQAATEAILEVGLDPEDRAVIEDVPMEEVREDPAPIAAAPVEVNGECILANNASCYAI</sequence>
<evidence type="ECO:0000256" key="1">
    <source>
        <dbReference type="SAM" id="MobiDB-lite"/>
    </source>
</evidence>
<organism evidence="2 3">
    <name type="scientific">Panagrellus redivivus</name>
    <name type="common">Microworm</name>
    <dbReference type="NCBI Taxonomy" id="6233"/>
    <lineage>
        <taxon>Eukaryota</taxon>
        <taxon>Metazoa</taxon>
        <taxon>Ecdysozoa</taxon>
        <taxon>Nematoda</taxon>
        <taxon>Chromadorea</taxon>
        <taxon>Rhabditida</taxon>
        <taxon>Tylenchina</taxon>
        <taxon>Panagrolaimomorpha</taxon>
        <taxon>Panagrolaimoidea</taxon>
        <taxon>Panagrolaimidae</taxon>
        <taxon>Panagrellus</taxon>
    </lineage>
</organism>
<dbReference type="WBParaSite" id="Pan_g13127.t1">
    <property type="protein sequence ID" value="Pan_g13127.t1"/>
    <property type="gene ID" value="Pan_g13127"/>
</dbReference>